<reference evidence="4 5" key="1">
    <citation type="submission" date="2019-11" db="EMBL/GenBank/DDBJ databases">
        <title>First report of rice panicle blight caused by Xanthomonas sp. in Iran.</title>
        <authorList>
            <person name="Mirghasempour S.A."/>
            <person name="Huang S."/>
            <person name="Brady C.L."/>
            <person name="Studholme D.J."/>
        </authorList>
    </citation>
    <scope>NUCLEOTIDE SEQUENCE [LARGE SCALE GENOMIC DNA]</scope>
    <source>
        <strain evidence="2 5">ASD011</strain>
        <strain evidence="4">SAM114</strain>
    </source>
</reference>
<dbReference type="RefSeq" id="WP_153751499.1">
    <property type="nucleotide sequence ID" value="NZ_WJPM01000008.1"/>
</dbReference>
<reference evidence="3" key="2">
    <citation type="journal article" date="2020" name="Plant Dis.">
        <title>A Grain Rot of Rice in Iran Caused by a Xanthomonas Strain Closely Related to X. sacchari.</title>
        <authorList>
            <person name="Mirghasempour S.A."/>
            <person name="Huang S."/>
            <person name="Studholme D.J."/>
            <person name="Brady C.L."/>
        </authorList>
    </citation>
    <scope>NUCLEOTIDE SEQUENCE</scope>
    <source>
        <strain evidence="3">SAM114</strain>
    </source>
</reference>
<feature type="transmembrane region" description="Helical" evidence="1">
    <location>
        <begin position="52"/>
        <end position="73"/>
    </location>
</feature>
<dbReference type="EMBL" id="WJPN01000008">
    <property type="protein sequence ID" value="MRH00792.1"/>
    <property type="molecule type" value="Genomic_DNA"/>
</dbReference>
<evidence type="ECO:0000313" key="2">
    <source>
        <dbReference type="EMBL" id="MRH00792.1"/>
    </source>
</evidence>
<dbReference type="EMBL" id="WJPM01000008">
    <property type="protein sequence ID" value="MRH75264.1"/>
    <property type="molecule type" value="Genomic_DNA"/>
</dbReference>
<comment type="caution">
    <text evidence="2">The sequence shown here is derived from an EMBL/GenBank/DDBJ whole genome shotgun (WGS) entry which is preliminary data.</text>
</comment>
<evidence type="ECO:0000313" key="4">
    <source>
        <dbReference type="Proteomes" id="UP000437931"/>
    </source>
</evidence>
<evidence type="ECO:0000256" key="1">
    <source>
        <dbReference type="SAM" id="Phobius"/>
    </source>
</evidence>
<evidence type="ECO:0008006" key="6">
    <source>
        <dbReference type="Google" id="ProtNLM"/>
    </source>
</evidence>
<dbReference type="AlphaFoldDB" id="A0A6N7QJ35"/>
<dbReference type="Proteomes" id="UP000439314">
    <property type="component" value="Unassembled WGS sequence"/>
</dbReference>
<keyword evidence="1" id="KW-0472">Membrane</keyword>
<evidence type="ECO:0000313" key="3">
    <source>
        <dbReference type="EMBL" id="MRH75264.1"/>
    </source>
</evidence>
<gene>
    <name evidence="2" type="ORF">GIY21_10880</name>
    <name evidence="3" type="ORF">GIY22_11565</name>
</gene>
<sequence length="137" mass="14143">MTSDPTRPADFDTQMRAVHQAGLQALPAPTLARLRAARQQASRAHAAPSRRWGWLLAAVPALLGAALGVHLLLRPAPSMPTTTTASVATATASTTVAATASVRAGAAADSDQAATAMLDENPDLYLWLGSDTSLAME</sequence>
<keyword evidence="4" id="KW-1185">Reference proteome</keyword>
<dbReference type="Proteomes" id="UP000437931">
    <property type="component" value="Unassembled WGS sequence"/>
</dbReference>
<protein>
    <recommendedName>
        <fullName evidence="6">DUF3619 family protein</fullName>
    </recommendedName>
</protein>
<evidence type="ECO:0000313" key="5">
    <source>
        <dbReference type="Proteomes" id="UP000439314"/>
    </source>
</evidence>
<keyword evidence="1" id="KW-0812">Transmembrane</keyword>
<proteinExistence type="predicted"/>
<accession>A0A6N7QJ35</accession>
<keyword evidence="1" id="KW-1133">Transmembrane helix</keyword>
<name>A0A6N7QJ35_9XANT</name>
<organism evidence="2 5">
    <name type="scientific">Xanthomonas sontii</name>
    <dbReference type="NCBI Taxonomy" id="2650745"/>
    <lineage>
        <taxon>Bacteria</taxon>
        <taxon>Pseudomonadati</taxon>
        <taxon>Pseudomonadota</taxon>
        <taxon>Gammaproteobacteria</taxon>
        <taxon>Lysobacterales</taxon>
        <taxon>Lysobacteraceae</taxon>
        <taxon>Xanthomonas</taxon>
    </lineage>
</organism>